<dbReference type="InterPro" id="IPR003764">
    <property type="entry name" value="GlcNAc_6-P_deAcase"/>
</dbReference>
<organism evidence="10 11">
    <name type="scientific">Anaeroglobus geminatus F0357</name>
    <dbReference type="NCBI Taxonomy" id="861450"/>
    <lineage>
        <taxon>Bacteria</taxon>
        <taxon>Bacillati</taxon>
        <taxon>Bacillota</taxon>
        <taxon>Negativicutes</taxon>
        <taxon>Veillonellales</taxon>
        <taxon>Veillonellaceae</taxon>
        <taxon>Anaeroglobus</taxon>
    </lineage>
</organism>
<dbReference type="InterPro" id="IPR011059">
    <property type="entry name" value="Metal-dep_hydrolase_composite"/>
</dbReference>
<dbReference type="OrthoDB" id="9776488at2"/>
<protein>
    <submittedName>
        <fullName evidence="10">N-acetylglucosamine-6-phosphate deacetylase</fullName>
    </submittedName>
</protein>
<dbReference type="Proteomes" id="UP000005481">
    <property type="component" value="Unassembled WGS sequence"/>
</dbReference>
<dbReference type="CDD" id="cd00854">
    <property type="entry name" value="NagA"/>
    <property type="match status" value="1"/>
</dbReference>
<feature type="binding site" evidence="8">
    <location>
        <position position="215"/>
    </location>
    <ligand>
        <name>Zn(2+)</name>
        <dbReference type="ChEBI" id="CHEBI:29105"/>
    </ligand>
</feature>
<evidence type="ECO:0000256" key="7">
    <source>
        <dbReference type="PIRSR" id="PIRSR038994-2"/>
    </source>
</evidence>
<dbReference type="GO" id="GO:0006046">
    <property type="term" value="P:N-acetylglucosamine catabolic process"/>
    <property type="evidence" value="ECO:0007669"/>
    <property type="project" value="TreeGrafter"/>
</dbReference>
<keyword evidence="2 8" id="KW-0479">Metal-binding</keyword>
<feature type="binding site" evidence="8">
    <location>
        <position position="193"/>
    </location>
    <ligand>
        <name>Zn(2+)</name>
        <dbReference type="ChEBI" id="CHEBI:29105"/>
    </ligand>
</feature>
<feature type="binding site" evidence="7">
    <location>
        <position position="226"/>
    </location>
    <ligand>
        <name>substrate</name>
    </ligand>
</feature>
<evidence type="ECO:0000256" key="8">
    <source>
        <dbReference type="PIRSR" id="PIRSR038994-3"/>
    </source>
</evidence>
<accession>G9YJG7</accession>
<evidence type="ECO:0000256" key="1">
    <source>
        <dbReference type="ARBA" id="ARBA00010716"/>
    </source>
</evidence>
<dbReference type="SUPFAM" id="SSF51338">
    <property type="entry name" value="Composite domain of metallo-dependent hydrolases"/>
    <property type="match status" value="1"/>
</dbReference>
<dbReference type="Gene3D" id="2.30.40.10">
    <property type="entry name" value="Urease, subunit C, domain 1"/>
    <property type="match status" value="1"/>
</dbReference>
<feature type="binding site" evidence="7">
    <location>
        <begin position="306"/>
        <end position="308"/>
    </location>
    <ligand>
        <name>substrate</name>
    </ligand>
</feature>
<feature type="active site" description="Proton donor/acceptor" evidence="6">
    <location>
        <position position="273"/>
    </location>
</feature>
<keyword evidence="4 5" id="KW-0119">Carbohydrate metabolism</keyword>
<dbReference type="NCBIfam" id="TIGR00221">
    <property type="entry name" value="nagA"/>
    <property type="match status" value="1"/>
</dbReference>
<dbReference type="HOGENOM" id="CLU_032482_2_1_9"/>
<comment type="similarity">
    <text evidence="1 5">Belongs to the metallo-dependent hydrolases superfamily. NagA family.</text>
</comment>
<dbReference type="eggNOG" id="COG1820">
    <property type="taxonomic scope" value="Bacteria"/>
</dbReference>
<feature type="binding site" evidence="7">
    <location>
        <position position="250"/>
    </location>
    <ligand>
        <name>substrate</name>
    </ligand>
</feature>
<keyword evidence="3 5" id="KW-0378">Hydrolase</keyword>
<evidence type="ECO:0000256" key="5">
    <source>
        <dbReference type="PIRNR" id="PIRNR038994"/>
    </source>
</evidence>
<dbReference type="Pfam" id="PF01979">
    <property type="entry name" value="Amidohydro_1"/>
    <property type="match status" value="1"/>
</dbReference>
<dbReference type="InterPro" id="IPR006680">
    <property type="entry name" value="Amidohydro-rel"/>
</dbReference>
<comment type="cofactor">
    <cofactor evidence="8">
        <name>a divalent metal cation</name>
        <dbReference type="ChEBI" id="CHEBI:60240"/>
    </cofactor>
    <text evidence="8">Binds 1 divalent metal cation per subunit.</text>
</comment>
<evidence type="ECO:0000313" key="10">
    <source>
        <dbReference type="EMBL" id="EHM38597.1"/>
    </source>
</evidence>
<proteinExistence type="inferred from homology"/>
<evidence type="ECO:0000256" key="4">
    <source>
        <dbReference type="ARBA" id="ARBA00023277"/>
    </source>
</evidence>
<dbReference type="PATRIC" id="fig|861450.3.peg.1680"/>
<dbReference type="STRING" id="861450.HMPREF0080_01818"/>
<feature type="binding site" evidence="8">
    <location>
        <position position="131"/>
    </location>
    <ligand>
        <name>Zn(2+)</name>
        <dbReference type="ChEBI" id="CHEBI:29105"/>
    </ligand>
</feature>
<sequence length="384" mass="41144">MKAIINGMVVLPHEIVGGHTVLYDEEGIYDVLPERLCRIGDCTDRIDAAGCFVTPGFINEHIHGIGGADTMDETGEALKIMAARLTETGVTSFLPTTMTCERVRIENALRRIRAPQNAALTGARVLGAHMEGPFINREYKGAQAAKDIEKADFSWLRPYKDVVKIITVAPETIDDPAFFTACREAGIIVSVGHSRATYEEVKEATAHVASYHITHLYNAMPPLHHRHPGIVGAALTDERAKCELICDNIHVHPAAQLLVYKAKGRDGIILVTDSVRACLNGEGESELGGQPVFVHAGEARLADGTLAGSVVPMNLAVLNFLVNTGAPLPDAVAMASLNPAAALGMADRLGSLEKGKQADMVVLDGEDFRVKKTIVGGKLVYDGV</sequence>
<dbReference type="EMBL" id="AGCJ01000078">
    <property type="protein sequence ID" value="EHM38597.1"/>
    <property type="molecule type" value="Genomic_DNA"/>
</dbReference>
<dbReference type="GO" id="GO:0008448">
    <property type="term" value="F:N-acetylglucosamine-6-phosphate deacetylase activity"/>
    <property type="evidence" value="ECO:0007669"/>
    <property type="project" value="InterPro"/>
</dbReference>
<evidence type="ECO:0000313" key="11">
    <source>
        <dbReference type="Proteomes" id="UP000005481"/>
    </source>
</evidence>
<name>G9YJG7_9FIRM</name>
<evidence type="ECO:0000256" key="6">
    <source>
        <dbReference type="PIRSR" id="PIRSR038994-1"/>
    </source>
</evidence>
<dbReference type="GO" id="GO:0046872">
    <property type="term" value="F:metal ion binding"/>
    <property type="evidence" value="ECO:0007669"/>
    <property type="project" value="UniProtKB-KW"/>
</dbReference>
<feature type="binding site" evidence="7">
    <location>
        <position position="142"/>
    </location>
    <ligand>
        <name>substrate</name>
    </ligand>
</feature>
<keyword evidence="11" id="KW-1185">Reference proteome</keyword>
<dbReference type="PANTHER" id="PTHR11113:SF14">
    <property type="entry name" value="N-ACETYLGLUCOSAMINE-6-PHOSPHATE DEACETYLASE"/>
    <property type="match status" value="1"/>
</dbReference>
<gene>
    <name evidence="10" type="ORF">HMPREF0080_01818</name>
</gene>
<feature type="domain" description="Amidohydrolase-related" evidence="9">
    <location>
        <begin position="52"/>
        <end position="380"/>
    </location>
</feature>
<dbReference type="SUPFAM" id="SSF51556">
    <property type="entry name" value="Metallo-dependent hydrolases"/>
    <property type="match status" value="1"/>
</dbReference>
<evidence type="ECO:0000256" key="3">
    <source>
        <dbReference type="ARBA" id="ARBA00022801"/>
    </source>
</evidence>
<feature type="binding site" evidence="7">
    <location>
        <begin position="218"/>
        <end position="219"/>
    </location>
    <ligand>
        <name>substrate</name>
    </ligand>
</feature>
<dbReference type="PANTHER" id="PTHR11113">
    <property type="entry name" value="N-ACETYLGLUCOSAMINE-6-PHOSPHATE DEACETYLASE"/>
    <property type="match status" value="1"/>
</dbReference>
<dbReference type="Gene3D" id="3.20.20.140">
    <property type="entry name" value="Metal-dependent hydrolases"/>
    <property type="match status" value="1"/>
</dbReference>
<comment type="caution">
    <text evidence="10">The sequence shown here is derived from an EMBL/GenBank/DDBJ whole genome shotgun (WGS) entry which is preliminary data.</text>
</comment>
<dbReference type="RefSeq" id="WP_006790781.1">
    <property type="nucleotide sequence ID" value="NZ_JH417607.1"/>
</dbReference>
<evidence type="ECO:0000256" key="2">
    <source>
        <dbReference type="ARBA" id="ARBA00022723"/>
    </source>
</evidence>
<dbReference type="InterPro" id="IPR032466">
    <property type="entry name" value="Metal_Hydrolase"/>
</dbReference>
<reference evidence="10 11" key="1">
    <citation type="submission" date="2011-08" db="EMBL/GenBank/DDBJ databases">
        <authorList>
            <person name="Weinstock G."/>
            <person name="Sodergren E."/>
            <person name="Clifton S."/>
            <person name="Fulton L."/>
            <person name="Fulton B."/>
            <person name="Courtney L."/>
            <person name="Fronick C."/>
            <person name="Harrison M."/>
            <person name="Strong C."/>
            <person name="Farmer C."/>
            <person name="Delahaunty K."/>
            <person name="Markovic C."/>
            <person name="Hall O."/>
            <person name="Minx P."/>
            <person name="Tomlinson C."/>
            <person name="Mitreva M."/>
            <person name="Hou S."/>
            <person name="Chen J."/>
            <person name="Wollam A."/>
            <person name="Pepin K.H."/>
            <person name="Johnson M."/>
            <person name="Bhonagiri V."/>
            <person name="Zhang X."/>
            <person name="Suruliraj S."/>
            <person name="Warren W."/>
            <person name="Chinwalla A."/>
            <person name="Mardis E.R."/>
            <person name="Wilson R.K."/>
        </authorList>
    </citation>
    <scope>NUCLEOTIDE SEQUENCE [LARGE SCALE GENOMIC DNA]</scope>
    <source>
        <strain evidence="10 11">F0357</strain>
    </source>
</reference>
<dbReference type="AlphaFoldDB" id="G9YJG7"/>
<evidence type="ECO:0000259" key="9">
    <source>
        <dbReference type="Pfam" id="PF01979"/>
    </source>
</evidence>
<dbReference type="PIRSF" id="PIRSF038994">
    <property type="entry name" value="NagA"/>
    <property type="match status" value="1"/>
</dbReference>